<dbReference type="Gene3D" id="1.20.210.10">
    <property type="entry name" value="Cytochrome c oxidase-like, subunit I domain"/>
    <property type="match status" value="1"/>
</dbReference>
<accession>A0A512BUI3</accession>
<evidence type="ECO:0000313" key="3">
    <source>
        <dbReference type="Proteomes" id="UP000321085"/>
    </source>
</evidence>
<dbReference type="AlphaFoldDB" id="A0A512BUI3"/>
<reference evidence="2 3" key="1">
    <citation type="submission" date="2019-07" db="EMBL/GenBank/DDBJ databases">
        <title>Whole genome shotgun sequence of Microvirga aerophila NBRC 106136.</title>
        <authorList>
            <person name="Hosoyama A."/>
            <person name="Uohara A."/>
            <person name="Ohji S."/>
            <person name="Ichikawa N."/>
        </authorList>
    </citation>
    <scope>NUCLEOTIDE SEQUENCE [LARGE SCALE GENOMIC DNA]</scope>
    <source>
        <strain evidence="2 3">NBRC 106136</strain>
    </source>
</reference>
<organism evidence="2 3">
    <name type="scientific">Microvirga aerophila</name>
    <dbReference type="NCBI Taxonomy" id="670291"/>
    <lineage>
        <taxon>Bacteria</taxon>
        <taxon>Pseudomonadati</taxon>
        <taxon>Pseudomonadota</taxon>
        <taxon>Alphaproteobacteria</taxon>
        <taxon>Hyphomicrobiales</taxon>
        <taxon>Methylobacteriaceae</taxon>
        <taxon>Microvirga</taxon>
    </lineage>
</organism>
<keyword evidence="1" id="KW-0812">Transmembrane</keyword>
<name>A0A512BUI3_9HYPH</name>
<dbReference type="InterPro" id="IPR036927">
    <property type="entry name" value="Cyt_c_oxase-like_su1_sf"/>
</dbReference>
<evidence type="ECO:0000313" key="2">
    <source>
        <dbReference type="EMBL" id="GEO15457.1"/>
    </source>
</evidence>
<keyword evidence="1" id="KW-0472">Membrane</keyword>
<gene>
    <name evidence="2" type="ORF">MAE02_31530</name>
</gene>
<dbReference type="EMBL" id="BJYU01000042">
    <property type="protein sequence ID" value="GEO15457.1"/>
    <property type="molecule type" value="Genomic_DNA"/>
</dbReference>
<protein>
    <submittedName>
        <fullName evidence="2">Uncharacterized protein</fullName>
    </submittedName>
</protein>
<feature type="transmembrane region" description="Helical" evidence="1">
    <location>
        <begin position="6"/>
        <end position="27"/>
    </location>
</feature>
<dbReference type="Proteomes" id="UP000321085">
    <property type="component" value="Unassembled WGS sequence"/>
</dbReference>
<proteinExistence type="predicted"/>
<sequence length="51" mass="5482">MHPFYVIRALGGALFVIGSLVMAWNVWKTVTSGQAVEEEALPAQPILVAAE</sequence>
<keyword evidence="1" id="KW-1133">Transmembrane helix</keyword>
<dbReference type="SUPFAM" id="SSF81442">
    <property type="entry name" value="Cytochrome c oxidase subunit I-like"/>
    <property type="match status" value="1"/>
</dbReference>
<evidence type="ECO:0000256" key="1">
    <source>
        <dbReference type="SAM" id="Phobius"/>
    </source>
</evidence>
<keyword evidence="3" id="KW-1185">Reference proteome</keyword>
<comment type="caution">
    <text evidence="2">The sequence shown here is derived from an EMBL/GenBank/DDBJ whole genome shotgun (WGS) entry which is preliminary data.</text>
</comment>